<proteinExistence type="predicted"/>
<accession>A0A1B0ZLE2</accession>
<dbReference type="AlphaFoldDB" id="A0A1B0ZLE2"/>
<protein>
    <submittedName>
        <fullName evidence="2">Uncharacterized protein</fullName>
    </submittedName>
</protein>
<keyword evidence="3" id="KW-1185">Reference proteome</keyword>
<feature type="compositionally biased region" description="Basic residues" evidence="1">
    <location>
        <begin position="30"/>
        <end position="44"/>
    </location>
</feature>
<evidence type="ECO:0000313" key="3">
    <source>
        <dbReference type="Proteomes" id="UP000092565"/>
    </source>
</evidence>
<evidence type="ECO:0000256" key="1">
    <source>
        <dbReference type="SAM" id="MobiDB-lite"/>
    </source>
</evidence>
<name>A0A1B0ZLE2_9RHOB</name>
<dbReference type="Proteomes" id="UP000092565">
    <property type="component" value="Chromosome"/>
</dbReference>
<gene>
    <name evidence="2" type="ORF">JL2886_00029</name>
</gene>
<feature type="region of interest" description="Disordered" evidence="1">
    <location>
        <begin position="78"/>
        <end position="98"/>
    </location>
</feature>
<evidence type="ECO:0000313" key="2">
    <source>
        <dbReference type="EMBL" id="ANP34967.1"/>
    </source>
</evidence>
<sequence length="98" mass="10852">MRRLYGRQRARLRHSGLFRSRGADVDLPRQRGRQRPHGSAAHRHQSSDTHASQKATHARSPFILVSGLAIRTSGAAPCRHCPAEPSKTRRALDAALQA</sequence>
<organism evidence="2 3">
    <name type="scientific">Phaeobacter gallaeciensis</name>
    <dbReference type="NCBI Taxonomy" id="60890"/>
    <lineage>
        <taxon>Bacteria</taxon>
        <taxon>Pseudomonadati</taxon>
        <taxon>Pseudomonadota</taxon>
        <taxon>Alphaproteobacteria</taxon>
        <taxon>Rhodobacterales</taxon>
        <taxon>Roseobacteraceae</taxon>
        <taxon>Phaeobacter</taxon>
    </lineage>
</organism>
<reference evidence="2 3" key="1">
    <citation type="submission" date="2016-04" db="EMBL/GenBank/DDBJ databases">
        <authorList>
            <person name="Evans L.H."/>
            <person name="Alamgir A."/>
            <person name="Owens N."/>
            <person name="Weber N.D."/>
            <person name="Virtaneva K."/>
            <person name="Barbian K."/>
            <person name="Babar A."/>
            <person name="Rosenke K."/>
        </authorList>
    </citation>
    <scope>NUCLEOTIDE SEQUENCE [LARGE SCALE GENOMIC DNA]</scope>
    <source>
        <strain evidence="2 3">JL2886</strain>
    </source>
</reference>
<feature type="region of interest" description="Disordered" evidence="1">
    <location>
        <begin position="1"/>
        <end position="60"/>
    </location>
</feature>
<feature type="compositionally biased region" description="Basic residues" evidence="1">
    <location>
        <begin position="1"/>
        <end position="16"/>
    </location>
</feature>
<dbReference type="EMBL" id="CP015124">
    <property type="protein sequence ID" value="ANP34967.1"/>
    <property type="molecule type" value="Genomic_DNA"/>
</dbReference>